<name>A0A0A9EZS3_ARUDO</name>
<accession>A0A0A9EZS3</accession>
<reference evidence="1" key="2">
    <citation type="journal article" date="2015" name="Data Brief">
        <title>Shoot transcriptome of the giant reed, Arundo donax.</title>
        <authorList>
            <person name="Barrero R.A."/>
            <person name="Guerrero F.D."/>
            <person name="Moolhuijzen P."/>
            <person name="Goolsby J.A."/>
            <person name="Tidwell J."/>
            <person name="Bellgard S.E."/>
            <person name="Bellgard M.I."/>
        </authorList>
    </citation>
    <scope>NUCLEOTIDE SEQUENCE</scope>
    <source>
        <tissue evidence="1">Shoot tissue taken approximately 20 cm above the soil surface</tissue>
    </source>
</reference>
<organism evidence="1">
    <name type="scientific">Arundo donax</name>
    <name type="common">Giant reed</name>
    <name type="synonym">Donax arundinaceus</name>
    <dbReference type="NCBI Taxonomy" id="35708"/>
    <lineage>
        <taxon>Eukaryota</taxon>
        <taxon>Viridiplantae</taxon>
        <taxon>Streptophyta</taxon>
        <taxon>Embryophyta</taxon>
        <taxon>Tracheophyta</taxon>
        <taxon>Spermatophyta</taxon>
        <taxon>Magnoliopsida</taxon>
        <taxon>Liliopsida</taxon>
        <taxon>Poales</taxon>
        <taxon>Poaceae</taxon>
        <taxon>PACMAD clade</taxon>
        <taxon>Arundinoideae</taxon>
        <taxon>Arundineae</taxon>
        <taxon>Arundo</taxon>
    </lineage>
</organism>
<sequence length="35" mass="3995">MQNPNGGYGTWELARTYPWMEVCSQFLLDLTTIAS</sequence>
<proteinExistence type="predicted"/>
<protein>
    <submittedName>
        <fullName evidence="1">Uncharacterized protein</fullName>
    </submittedName>
</protein>
<reference evidence="1" key="1">
    <citation type="submission" date="2014-09" db="EMBL/GenBank/DDBJ databases">
        <authorList>
            <person name="Magalhaes I.L.F."/>
            <person name="Oliveira U."/>
            <person name="Santos F.R."/>
            <person name="Vidigal T.H.D.A."/>
            <person name="Brescovit A.D."/>
            <person name="Santos A.J."/>
        </authorList>
    </citation>
    <scope>NUCLEOTIDE SEQUENCE</scope>
    <source>
        <tissue evidence="1">Shoot tissue taken approximately 20 cm above the soil surface</tissue>
    </source>
</reference>
<dbReference type="EMBL" id="GBRH01196368">
    <property type="protein sequence ID" value="JAE01528.1"/>
    <property type="molecule type" value="Transcribed_RNA"/>
</dbReference>
<dbReference type="AlphaFoldDB" id="A0A0A9EZS3"/>
<evidence type="ECO:0000313" key="1">
    <source>
        <dbReference type="EMBL" id="JAE01528.1"/>
    </source>
</evidence>